<reference evidence="1 2" key="1">
    <citation type="journal article" date="2019" name="Front. Microbiol.">
        <title>Ammonia Oxidation by the Arctic Terrestrial Thaumarchaeote Candidatus Nitrosocosmicus arcticus Is Stimulated by Increasing Temperatures.</title>
        <authorList>
            <person name="Alves R.J.E."/>
            <person name="Kerou M."/>
            <person name="Zappe A."/>
            <person name="Bittner R."/>
            <person name="Abby S.S."/>
            <person name="Schmidt H.A."/>
            <person name="Pfeifer K."/>
            <person name="Schleper C."/>
        </authorList>
    </citation>
    <scope>NUCLEOTIDE SEQUENCE [LARGE SCALE GENOMIC DNA]</scope>
    <source>
        <strain evidence="1 2">Kfb</strain>
    </source>
</reference>
<comment type="caution">
    <text evidence="1">The sequence shown here is derived from an EMBL/GenBank/DDBJ whole genome shotgun (WGS) entry which is preliminary data.</text>
</comment>
<dbReference type="EMBL" id="VOAH01000013">
    <property type="protein sequence ID" value="TVP39784.1"/>
    <property type="molecule type" value="Genomic_DNA"/>
</dbReference>
<evidence type="ECO:0000313" key="2">
    <source>
        <dbReference type="Proteomes" id="UP000315289"/>
    </source>
</evidence>
<feature type="non-terminal residue" evidence="1">
    <location>
        <position position="1"/>
    </location>
</feature>
<evidence type="ECO:0000313" key="1">
    <source>
        <dbReference type="EMBL" id="TVP39784.1"/>
    </source>
</evidence>
<gene>
    <name evidence="1" type="ORF">NARC_130123</name>
</gene>
<dbReference type="AlphaFoldDB" id="A0A557ST62"/>
<organism evidence="1 2">
    <name type="scientific">Candidatus Nitrosocosmicus arcticus</name>
    <dbReference type="NCBI Taxonomy" id="2035267"/>
    <lineage>
        <taxon>Archaea</taxon>
        <taxon>Nitrososphaerota</taxon>
        <taxon>Nitrososphaeria</taxon>
        <taxon>Nitrososphaerales</taxon>
        <taxon>Nitrososphaeraceae</taxon>
        <taxon>Candidatus Nitrosocosmicus</taxon>
    </lineage>
</organism>
<dbReference type="RefSeq" id="WP_222424932.1">
    <property type="nucleotide sequence ID" value="NZ_ML675588.1"/>
</dbReference>
<keyword evidence="2" id="KW-1185">Reference proteome</keyword>
<name>A0A557ST62_9ARCH</name>
<sequence length="75" mass="9011">LKGRLLSFFIVIALFQRLTKKRKSTIEKLDLYVEFLFTDTNNKEIKNIWIIIFPNIQRNPISFMLLFNMSNIFVL</sequence>
<accession>A0A557ST62</accession>
<protein>
    <submittedName>
        <fullName evidence="1">Uncharacterized protein</fullName>
    </submittedName>
</protein>
<proteinExistence type="predicted"/>
<dbReference type="Proteomes" id="UP000315289">
    <property type="component" value="Unassembled WGS sequence"/>
</dbReference>